<feature type="region of interest" description="Disordered" evidence="4">
    <location>
        <begin position="808"/>
        <end position="894"/>
    </location>
</feature>
<dbReference type="GO" id="GO:0000407">
    <property type="term" value="C:phagophore assembly site"/>
    <property type="evidence" value="ECO:0007669"/>
    <property type="project" value="TreeGrafter"/>
</dbReference>
<dbReference type="Pfam" id="PF00569">
    <property type="entry name" value="ZZ"/>
    <property type="match status" value="2"/>
</dbReference>
<dbReference type="CDD" id="cd14947">
    <property type="entry name" value="NBR1_like"/>
    <property type="match status" value="1"/>
</dbReference>
<dbReference type="AlphaFoldDB" id="A0AA39VA01"/>
<dbReference type="Gene3D" id="3.30.60.90">
    <property type="match status" value="4"/>
</dbReference>
<evidence type="ECO:0000256" key="3">
    <source>
        <dbReference type="ARBA" id="ARBA00022833"/>
    </source>
</evidence>
<evidence type="ECO:0000256" key="2">
    <source>
        <dbReference type="ARBA" id="ARBA00022771"/>
    </source>
</evidence>
<accession>A0AA39VA01</accession>
<keyword evidence="3" id="KW-0862">Zinc</keyword>
<organism evidence="6 7">
    <name type="scientific">Cladonia borealis</name>
    <dbReference type="NCBI Taxonomy" id="184061"/>
    <lineage>
        <taxon>Eukaryota</taxon>
        <taxon>Fungi</taxon>
        <taxon>Dikarya</taxon>
        <taxon>Ascomycota</taxon>
        <taxon>Pezizomycotina</taxon>
        <taxon>Lecanoromycetes</taxon>
        <taxon>OSLEUM clade</taxon>
        <taxon>Lecanoromycetidae</taxon>
        <taxon>Lecanorales</taxon>
        <taxon>Lecanorineae</taxon>
        <taxon>Cladoniaceae</taxon>
        <taxon>Cladonia</taxon>
    </lineage>
</organism>
<dbReference type="CDD" id="cd02340">
    <property type="entry name" value="ZZ_NBR1_like"/>
    <property type="match status" value="2"/>
</dbReference>
<reference evidence="6" key="1">
    <citation type="submission" date="2023-03" db="EMBL/GenBank/DDBJ databases">
        <title>Complete genome of Cladonia borealis.</title>
        <authorList>
            <person name="Park H."/>
        </authorList>
    </citation>
    <scope>NUCLEOTIDE SEQUENCE</scope>
    <source>
        <strain evidence="6">ANT050790</strain>
    </source>
</reference>
<feature type="domain" description="ZZ-type" evidence="5">
    <location>
        <begin position="490"/>
        <end position="541"/>
    </location>
</feature>
<dbReference type="Pfam" id="PF16158">
    <property type="entry name" value="N_BRCA1_IG"/>
    <property type="match status" value="1"/>
</dbReference>
<keyword evidence="7" id="KW-1185">Reference proteome</keyword>
<proteinExistence type="predicted"/>
<evidence type="ECO:0000313" key="7">
    <source>
        <dbReference type="Proteomes" id="UP001166286"/>
    </source>
</evidence>
<feature type="compositionally biased region" description="Basic and acidic residues" evidence="4">
    <location>
        <begin position="808"/>
        <end position="849"/>
    </location>
</feature>
<evidence type="ECO:0000313" key="6">
    <source>
        <dbReference type="EMBL" id="KAK0517080.1"/>
    </source>
</evidence>
<dbReference type="GO" id="GO:0008270">
    <property type="term" value="F:zinc ion binding"/>
    <property type="evidence" value="ECO:0007669"/>
    <property type="project" value="UniProtKB-KW"/>
</dbReference>
<dbReference type="SUPFAM" id="SSF57850">
    <property type="entry name" value="RING/U-box"/>
    <property type="match status" value="4"/>
</dbReference>
<dbReference type="GO" id="GO:0016236">
    <property type="term" value="P:macroautophagy"/>
    <property type="evidence" value="ECO:0007669"/>
    <property type="project" value="TreeGrafter"/>
</dbReference>
<dbReference type="PANTHER" id="PTHR20930:SF0">
    <property type="entry name" value="PROTEIN ILRUN"/>
    <property type="match status" value="1"/>
</dbReference>
<name>A0AA39VA01_9LECA</name>
<keyword evidence="1" id="KW-0479">Metal-binding</keyword>
<feature type="domain" description="ZZ-type" evidence="5">
    <location>
        <begin position="429"/>
        <end position="471"/>
    </location>
</feature>
<dbReference type="InterPro" id="IPR043145">
    <property type="entry name" value="Znf_ZZ_sf"/>
</dbReference>
<feature type="domain" description="ZZ-type" evidence="5">
    <location>
        <begin position="359"/>
        <end position="403"/>
    </location>
</feature>
<dbReference type="InterPro" id="IPR032350">
    <property type="entry name" value="Nbr1_FW"/>
</dbReference>
<dbReference type="Proteomes" id="UP001166286">
    <property type="component" value="Unassembled WGS sequence"/>
</dbReference>
<feature type="region of interest" description="Disordered" evidence="4">
    <location>
        <begin position="564"/>
        <end position="615"/>
    </location>
</feature>
<dbReference type="InterPro" id="IPR013783">
    <property type="entry name" value="Ig-like_fold"/>
</dbReference>
<evidence type="ECO:0000256" key="4">
    <source>
        <dbReference type="SAM" id="MobiDB-lite"/>
    </source>
</evidence>
<dbReference type="SMART" id="SM00291">
    <property type="entry name" value="ZnF_ZZ"/>
    <property type="match status" value="4"/>
</dbReference>
<comment type="caution">
    <text evidence="6">The sequence shown here is derived from an EMBL/GenBank/DDBJ whole genome shotgun (WGS) entry which is preliminary data.</text>
</comment>
<dbReference type="Gene3D" id="2.60.40.10">
    <property type="entry name" value="Immunoglobulins"/>
    <property type="match status" value="1"/>
</dbReference>
<protein>
    <recommendedName>
        <fullName evidence="5">ZZ-type domain-containing protein</fullName>
    </recommendedName>
</protein>
<dbReference type="InterPro" id="IPR000433">
    <property type="entry name" value="Znf_ZZ"/>
</dbReference>
<dbReference type="PANTHER" id="PTHR20930">
    <property type="entry name" value="OVARIAN CARCINOMA ANTIGEN CA125-RELATED"/>
    <property type="match status" value="1"/>
</dbReference>
<dbReference type="EMBL" id="JAFEKC020000001">
    <property type="protein sequence ID" value="KAK0517080.1"/>
    <property type="molecule type" value="Genomic_DNA"/>
</dbReference>
<feature type="compositionally biased region" description="Basic and acidic residues" evidence="4">
    <location>
        <begin position="604"/>
        <end position="615"/>
    </location>
</feature>
<dbReference type="GO" id="GO:0043130">
    <property type="term" value="F:ubiquitin binding"/>
    <property type="evidence" value="ECO:0007669"/>
    <property type="project" value="TreeGrafter"/>
</dbReference>
<evidence type="ECO:0000259" key="5">
    <source>
        <dbReference type="SMART" id="SM00291"/>
    </source>
</evidence>
<feature type="domain" description="ZZ-type" evidence="5">
    <location>
        <begin position="261"/>
        <end position="309"/>
    </location>
</feature>
<feature type="compositionally biased region" description="Low complexity" evidence="4">
    <location>
        <begin position="577"/>
        <end position="603"/>
    </location>
</feature>
<keyword evidence="2" id="KW-0863">Zinc-finger</keyword>
<feature type="compositionally biased region" description="Acidic residues" evidence="4">
    <location>
        <begin position="874"/>
        <end position="894"/>
    </location>
</feature>
<gene>
    <name evidence="6" type="ORF">JMJ35_000235</name>
</gene>
<evidence type="ECO:0000256" key="1">
    <source>
        <dbReference type="ARBA" id="ARBA00022723"/>
    </source>
</evidence>
<dbReference type="CDD" id="cd02249">
    <property type="entry name" value="ZZ"/>
    <property type="match status" value="1"/>
</dbReference>
<sequence>MASHSQASSPDMPITIKVVFPDKDENRKFKLPLRDLGANSLPDKLRTLLAIPSHQDTVFERYSDSSSSFITLDSNVPSVYKQLHRAAKAKQKLKIRVTITDKPVPKPTETPRPGPALPERLSTRCYVHPYISDPTKTESESIPLESLPTLEQLRNTPSSTTLVPPVKASSEQLGDAVQDNVQQAQKLFCWPISERAGFSEATKAVFEKKIPGIAGKKENIVEKDTEDEAPVPQSWSDRQFFANHAAMIRNAKVRNFAIPGSAFTICCNKCDKAIPDAHWHCGICDRGDFDLCGDCVEKGTLCEDEDHFLIKRFVKDGKVIASTTETIAPKKIPAKVETEEKVPGAFTAELKREDSRERLDLSRTCNCCVGVFEEPNFVTCTTCEDYDLCIPCHVGLKHGHHPSHTFEPASKDTILDVLAVALCAPGRNMRHWAICDGCDKDIYGVRHKCMNCPDWDYCSECVKMAHKNHPGHRFVPLYEPISQKPRIQQHHSGIFCDGPLCVEKDTYITGVRYKCAVCHDTDFCASCEALPKLSHNRTHPLIKFKTPVRNVAVTTIGENVNGEAKCTMGDRDQFPHTSSKSTETTPAASSANAATQVQTVAEVKPTETVKEEPKEFSTLESARRLAAHQLEWQCVVQQQALAQQVQQGQHQAQNQVQHQAQHQATQQQAAVASSELQAHFMRDTVVDGSSMPPRKQFEQTWTLRNPGPHAWPAGCCVCFIGGDDMGGDGMLNVDPSHPSHVTDLYNATRSNVVDRVVDVGEEIDFTVVMRTPEREGKVISYWRLKDASGMPFGHKLWCDVDVREPAVEEQANSEHIEDISKHAKVEDELKDEEPQHESKMIFPKLDKESPVSSYHEAEPPAPIAPAPTSAEDKELLEDVESLELDEDSESDDAFLTDEEYELIATDDEIETARNGKK</sequence>